<evidence type="ECO:0000313" key="4">
    <source>
        <dbReference type="EMBL" id="KAG6924225.1"/>
    </source>
</evidence>
<reference evidence="4 5" key="1">
    <citation type="journal article" date="2020" name="G3 (Bethesda)">
        <title>Draft Genome of the Common Snapping Turtle, Chelydra serpentina, a Model for Phenotypic Plasticity in Reptiles.</title>
        <authorList>
            <person name="Das D."/>
            <person name="Singh S.K."/>
            <person name="Bierstedt J."/>
            <person name="Erickson A."/>
            <person name="Galli G.L.J."/>
            <person name="Crossley D.A. 2nd"/>
            <person name="Rhen T."/>
        </authorList>
    </citation>
    <scope>NUCLEOTIDE SEQUENCE [LARGE SCALE GENOMIC DNA]</scope>
    <source>
        <strain evidence="4">KW</strain>
    </source>
</reference>
<dbReference type="GO" id="GO:0031012">
    <property type="term" value="C:extracellular matrix"/>
    <property type="evidence" value="ECO:0007669"/>
    <property type="project" value="TreeGrafter"/>
</dbReference>
<gene>
    <name evidence="4" type="ORF">G0U57_018027</name>
</gene>
<feature type="non-terminal residue" evidence="4">
    <location>
        <position position="1"/>
    </location>
</feature>
<dbReference type="Pfam" id="PF00094">
    <property type="entry name" value="VWD"/>
    <property type="match status" value="1"/>
</dbReference>
<keyword evidence="1" id="KW-1015">Disulfide bond</keyword>
<keyword evidence="5" id="KW-1185">Reference proteome</keyword>
<dbReference type="EMBL" id="JAHGAV010000646">
    <property type="protein sequence ID" value="KAG6924225.1"/>
    <property type="molecule type" value="Genomic_DNA"/>
</dbReference>
<accession>A0A8T1S6B8</accession>
<evidence type="ECO:0000256" key="1">
    <source>
        <dbReference type="ARBA" id="ARBA00023157"/>
    </source>
</evidence>
<dbReference type="AlphaFoldDB" id="A0A8T1S6B8"/>
<dbReference type="OrthoDB" id="6236007at2759"/>
<sequence>VVKRNKETWVNGRRVPLPAKISTVSVIESQGGVAVVQASGMQVLLSPSGEVTLRVGESLANKLCAPCGNFNGDVSDDLRLPSGQVTGNLAEVVVAWKARDFSGW</sequence>
<proteinExistence type="predicted"/>
<organism evidence="4 5">
    <name type="scientific">Chelydra serpentina</name>
    <name type="common">Snapping turtle</name>
    <name type="synonym">Testudo serpentina</name>
    <dbReference type="NCBI Taxonomy" id="8475"/>
    <lineage>
        <taxon>Eukaryota</taxon>
        <taxon>Metazoa</taxon>
        <taxon>Chordata</taxon>
        <taxon>Craniata</taxon>
        <taxon>Vertebrata</taxon>
        <taxon>Euteleostomi</taxon>
        <taxon>Archelosauria</taxon>
        <taxon>Testudinata</taxon>
        <taxon>Testudines</taxon>
        <taxon>Cryptodira</taxon>
        <taxon>Durocryptodira</taxon>
        <taxon>Americhelydia</taxon>
        <taxon>Chelydroidea</taxon>
        <taxon>Chelydridae</taxon>
        <taxon>Chelydra</taxon>
    </lineage>
</organism>
<evidence type="ECO:0000313" key="5">
    <source>
        <dbReference type="Proteomes" id="UP000765507"/>
    </source>
</evidence>
<evidence type="ECO:0000259" key="3">
    <source>
        <dbReference type="PROSITE" id="PS51233"/>
    </source>
</evidence>
<evidence type="ECO:0000256" key="2">
    <source>
        <dbReference type="ARBA" id="ARBA00023180"/>
    </source>
</evidence>
<keyword evidence="2" id="KW-0325">Glycoprotein</keyword>
<dbReference type="InterPro" id="IPR050780">
    <property type="entry name" value="Mucin_vWF_Thrombospondin_sf"/>
</dbReference>
<dbReference type="PANTHER" id="PTHR11339:SF373">
    <property type="entry name" value="VWFD DOMAIN-CONTAINING PROTEIN"/>
    <property type="match status" value="1"/>
</dbReference>
<protein>
    <recommendedName>
        <fullName evidence="3">VWFD domain-containing protein</fullName>
    </recommendedName>
</protein>
<dbReference type="Proteomes" id="UP000765507">
    <property type="component" value="Unassembled WGS sequence"/>
</dbReference>
<dbReference type="PROSITE" id="PS51233">
    <property type="entry name" value="VWFD"/>
    <property type="match status" value="1"/>
</dbReference>
<name>A0A8T1S6B8_CHESE</name>
<dbReference type="PANTHER" id="PTHR11339">
    <property type="entry name" value="EXTRACELLULAR MATRIX GLYCOPROTEIN RELATED"/>
    <property type="match status" value="1"/>
</dbReference>
<feature type="domain" description="VWFD" evidence="3">
    <location>
        <begin position="1"/>
        <end position="104"/>
    </location>
</feature>
<dbReference type="GO" id="GO:0005615">
    <property type="term" value="C:extracellular space"/>
    <property type="evidence" value="ECO:0007669"/>
    <property type="project" value="TreeGrafter"/>
</dbReference>
<dbReference type="InterPro" id="IPR001846">
    <property type="entry name" value="VWF_type-D"/>
</dbReference>
<comment type="caution">
    <text evidence="4">The sequence shown here is derived from an EMBL/GenBank/DDBJ whole genome shotgun (WGS) entry which is preliminary data.</text>
</comment>